<evidence type="ECO:0000256" key="1">
    <source>
        <dbReference type="SAM" id="Phobius"/>
    </source>
</evidence>
<feature type="transmembrane region" description="Helical" evidence="1">
    <location>
        <begin position="317"/>
        <end position="336"/>
    </location>
</feature>
<reference evidence="3" key="1">
    <citation type="journal article" date="2019" name="Int. J. Syst. Evol. Microbiol.">
        <title>The Global Catalogue of Microorganisms (GCM) 10K type strain sequencing project: providing services to taxonomists for standard genome sequencing and annotation.</title>
        <authorList>
            <consortium name="The Broad Institute Genomics Platform"/>
            <consortium name="The Broad Institute Genome Sequencing Center for Infectious Disease"/>
            <person name="Wu L."/>
            <person name="Ma J."/>
        </authorList>
    </citation>
    <scope>NUCLEOTIDE SEQUENCE [LARGE SCALE GENOMIC DNA]</scope>
    <source>
        <strain evidence="3">KCTC 42984</strain>
    </source>
</reference>
<feature type="transmembrane region" description="Helical" evidence="1">
    <location>
        <begin position="142"/>
        <end position="175"/>
    </location>
</feature>
<keyword evidence="1" id="KW-0472">Membrane</keyword>
<feature type="transmembrane region" description="Helical" evidence="1">
    <location>
        <begin position="342"/>
        <end position="363"/>
    </location>
</feature>
<dbReference type="RefSeq" id="WP_379509341.1">
    <property type="nucleotide sequence ID" value="NZ_JBHRTQ010000007.1"/>
</dbReference>
<gene>
    <name evidence="2" type="ORF">ACFOD9_06845</name>
</gene>
<name>A0ABV7IT11_9SPHN</name>
<feature type="transmembrane region" description="Helical" evidence="1">
    <location>
        <begin position="370"/>
        <end position="391"/>
    </location>
</feature>
<evidence type="ECO:0000313" key="2">
    <source>
        <dbReference type="EMBL" id="MFC3173961.1"/>
    </source>
</evidence>
<feature type="transmembrane region" description="Helical" evidence="1">
    <location>
        <begin position="283"/>
        <end position="305"/>
    </location>
</feature>
<evidence type="ECO:0000313" key="3">
    <source>
        <dbReference type="Proteomes" id="UP001595604"/>
    </source>
</evidence>
<sequence>MRAVLAGRAGSPAELVVTLGGGARRLGGWLDHRAVWVYGALIALVMATCRLAIVSFTIEPDESWILLSTYKAFHLAPPGAEGIRFPTITSGGLHLLVHGLLGLATRAILFHRLVSLLFLAGLLAMVFALLRRRGTGRGQAAMATALVLATPGLVLQSALAMAEIMVTVVLLATAIHWERRGRLSLAGSALTGMLLGLSCATRTNCLVAMPVFVAFAALDAEDWARGLSRAAALAAAALATYALGVLGYAALFSIGDWNGFKAAILGATGVAKEKGLGQRIPDIALAADFFPPFLIAALLGAIAACRPRGIEPLRLPLLLVALGLAGAAAWVAKAPIPHVRYAWPFAPFLFVAAGLMVPLTGLLAQGWTRLALHLFVIAAVLQQTATSLVYINTGDSLVAVYQANRQAILSGRMASHSSAADQQAMARALAALPAQAEVTTPTTPMGYPLTYLSGREIRGVLPWNDAGSAPRYVLLSPGDFAVFHPDAKTIAWLHRNGTPAFHSGEYALFAITGHEPYPTP</sequence>
<feature type="transmembrane region" description="Helical" evidence="1">
    <location>
        <begin position="230"/>
        <end position="251"/>
    </location>
</feature>
<dbReference type="Proteomes" id="UP001595604">
    <property type="component" value="Unassembled WGS sequence"/>
</dbReference>
<keyword evidence="1" id="KW-0812">Transmembrane</keyword>
<keyword evidence="3" id="KW-1185">Reference proteome</keyword>
<accession>A0ABV7IT11</accession>
<proteinExistence type="predicted"/>
<feature type="transmembrane region" description="Helical" evidence="1">
    <location>
        <begin position="35"/>
        <end position="58"/>
    </location>
</feature>
<protein>
    <recommendedName>
        <fullName evidence="4">Glycosyltransferase RgtA/B/C/D-like domain-containing protein</fullName>
    </recommendedName>
</protein>
<organism evidence="2 3">
    <name type="scientific">Novosphingobium bradum</name>
    <dbReference type="NCBI Taxonomy" id="1737444"/>
    <lineage>
        <taxon>Bacteria</taxon>
        <taxon>Pseudomonadati</taxon>
        <taxon>Pseudomonadota</taxon>
        <taxon>Alphaproteobacteria</taxon>
        <taxon>Sphingomonadales</taxon>
        <taxon>Sphingomonadaceae</taxon>
        <taxon>Novosphingobium</taxon>
    </lineage>
</organism>
<evidence type="ECO:0008006" key="4">
    <source>
        <dbReference type="Google" id="ProtNLM"/>
    </source>
</evidence>
<comment type="caution">
    <text evidence="2">The sequence shown here is derived from an EMBL/GenBank/DDBJ whole genome shotgun (WGS) entry which is preliminary data.</text>
</comment>
<feature type="transmembrane region" description="Helical" evidence="1">
    <location>
        <begin position="195"/>
        <end position="218"/>
    </location>
</feature>
<dbReference type="EMBL" id="JBHRTQ010000007">
    <property type="protein sequence ID" value="MFC3173961.1"/>
    <property type="molecule type" value="Genomic_DNA"/>
</dbReference>
<feature type="transmembrane region" description="Helical" evidence="1">
    <location>
        <begin position="109"/>
        <end position="130"/>
    </location>
</feature>
<keyword evidence="1" id="KW-1133">Transmembrane helix</keyword>